<dbReference type="EMBL" id="BMLV01000004">
    <property type="protein sequence ID" value="GGP04801.1"/>
    <property type="molecule type" value="Genomic_DNA"/>
</dbReference>
<reference evidence="6" key="1">
    <citation type="journal article" date="2019" name="Int. J. Syst. Evol. Microbiol.">
        <title>The Global Catalogue of Microorganisms (GCM) 10K type strain sequencing project: providing services to taxonomists for standard genome sequencing and annotation.</title>
        <authorList>
            <consortium name="The Broad Institute Genomics Platform"/>
            <consortium name="The Broad Institute Genome Sequencing Center for Infectious Disease"/>
            <person name="Wu L."/>
            <person name="Ma J."/>
        </authorList>
    </citation>
    <scope>NUCLEOTIDE SEQUENCE [LARGE SCALE GENOMIC DNA]</scope>
    <source>
        <strain evidence="6">CGMCC 1.7656</strain>
    </source>
</reference>
<keyword evidence="6" id="KW-1185">Reference proteome</keyword>
<dbReference type="InterPro" id="IPR016518">
    <property type="entry name" value="Alpha-L-fucosidase"/>
</dbReference>
<dbReference type="InterPro" id="IPR049053">
    <property type="entry name" value="AFCA-like_C"/>
</dbReference>
<gene>
    <name evidence="5" type="ORF">GCM10010992_18460</name>
</gene>
<evidence type="ECO:0008006" key="7">
    <source>
        <dbReference type="Google" id="ProtNLM"/>
    </source>
</evidence>
<feature type="domain" description="Alpha fucosidase A-like C-terminal" evidence="3">
    <location>
        <begin position="699"/>
        <end position="765"/>
    </location>
</feature>
<comment type="caution">
    <text evidence="5">The sequence shown here is derived from an EMBL/GenBank/DDBJ whole genome shotgun (WGS) entry which is preliminary data.</text>
</comment>
<dbReference type="PIRSF" id="PIRSF007663">
    <property type="entry name" value="UCP007663"/>
    <property type="match status" value="1"/>
</dbReference>
<evidence type="ECO:0000313" key="5">
    <source>
        <dbReference type="EMBL" id="GGP04801.1"/>
    </source>
</evidence>
<feature type="chain" id="PRO_5045590668" description="Alpha-L-fucosidase 2" evidence="1">
    <location>
        <begin position="23"/>
        <end position="824"/>
    </location>
</feature>
<dbReference type="InterPro" id="IPR054363">
    <property type="entry name" value="GH95_cat"/>
</dbReference>
<evidence type="ECO:0000313" key="6">
    <source>
        <dbReference type="Proteomes" id="UP000620064"/>
    </source>
</evidence>
<proteinExistence type="predicted"/>
<dbReference type="InterPro" id="IPR008928">
    <property type="entry name" value="6-hairpin_glycosidase_sf"/>
</dbReference>
<dbReference type="InterPro" id="IPR012341">
    <property type="entry name" value="6hp_glycosidase-like_sf"/>
</dbReference>
<dbReference type="PANTHER" id="PTHR31084:SF0">
    <property type="entry name" value="ALPHA-L-FUCOSIDASE 2"/>
    <property type="match status" value="1"/>
</dbReference>
<dbReference type="InterPro" id="IPR027414">
    <property type="entry name" value="GH95_N_dom"/>
</dbReference>
<organism evidence="5 6">
    <name type="scientific">Cloacibacterium rupense</name>
    <dbReference type="NCBI Taxonomy" id="517423"/>
    <lineage>
        <taxon>Bacteria</taxon>
        <taxon>Pseudomonadati</taxon>
        <taxon>Bacteroidota</taxon>
        <taxon>Flavobacteriia</taxon>
        <taxon>Flavobacteriales</taxon>
        <taxon>Weeksellaceae</taxon>
    </lineage>
</organism>
<dbReference type="SUPFAM" id="SSF48208">
    <property type="entry name" value="Six-hairpin glycosidases"/>
    <property type="match status" value="1"/>
</dbReference>
<dbReference type="Pfam" id="PF22124">
    <property type="entry name" value="Glyco_hydro_95_cat"/>
    <property type="match status" value="1"/>
</dbReference>
<dbReference type="Gene3D" id="1.50.10.10">
    <property type="match status" value="1"/>
</dbReference>
<feature type="domain" description="Glycosyl hydrolase family 95 catalytic" evidence="4">
    <location>
        <begin position="291"/>
        <end position="697"/>
    </location>
</feature>
<dbReference type="Proteomes" id="UP000620064">
    <property type="component" value="Unassembled WGS sequence"/>
</dbReference>
<evidence type="ECO:0000259" key="3">
    <source>
        <dbReference type="Pfam" id="PF21307"/>
    </source>
</evidence>
<sequence length="824" mass="93349">MKLRNTFIKLLFSFVLCNLSFAQQSDKRLKLWYNQPAKQWVEALPIGNGRIAAMIFGNPSKEKLQLNESTFWSGSPSRNDNPDGAKVLDSVRYYIFEKNYKKAENLANRGLTAKKLHGSKFQSIGNLNIDFENANNFTNFYRELDIEKALATTTFTANGVTYKREVFASEPDQVIVIRLTASQKGKLSFTTYFDGELQKISKALDNHTLEMTGISSSHEGVSGQVKYNATANIITFGGIKTVKENGINVSHANEALILVSMATNFTNYKTLDTNETLKSNNFLAKASKKTYQSLLENHIKTYQKYFKRVDFDLGTSEAAKLPTDQRVKNFATSYDPALVSLYYQFGRYLLISSSQPDGQVANLQGIWNGSINPVWDSKYTININTEMNYWPAEKTNLPEMHQPLIQMVKELSETGAETAKVMYKSRGWVAHHNTDIWRITGVVDFANAGLWPMGGAWLSQHLWEKYLYNGDKNYLKSIYPILKSASIFYEDFLIEEPTHKWLVVSPSMSPENIPQDHRGSALAAGNTMDNQLVFDLLTKTILAAKILNQDQEKIVKWEKIIDRLPPMQIGKYGQLQEWIEDWDNQNDKHRHVSHLYGLFPSNQINPITTPELFDASKTVLIHRGDVSTGWSMGWKVNLWAKLLDGNHAYKLIKDQLSLVEKDGWGEKGGTYANLFDAHPPFQIDGNFGCTSGIIEMLLQTQNGSIDILPALPDEWKKGKITGLRTYGGFEVNLVWKDNQITKITITSNLGENCRIRVPNEVELLGKLKLKNAKGDNPNPFFKIPKIKKPIISAEAKLNEVILKPTFLYDFDTEAGKTYTLIIKK</sequence>
<name>A0ABQ2NLQ2_9FLAO</name>
<dbReference type="Pfam" id="PF21307">
    <property type="entry name" value="Glyco_hydro_95_C"/>
    <property type="match status" value="1"/>
</dbReference>
<evidence type="ECO:0000259" key="4">
    <source>
        <dbReference type="Pfam" id="PF22124"/>
    </source>
</evidence>
<dbReference type="Pfam" id="PF14498">
    <property type="entry name" value="Glyco_hyd_65N_2"/>
    <property type="match status" value="1"/>
</dbReference>
<feature type="signal peptide" evidence="1">
    <location>
        <begin position="1"/>
        <end position="22"/>
    </location>
</feature>
<evidence type="ECO:0000256" key="1">
    <source>
        <dbReference type="SAM" id="SignalP"/>
    </source>
</evidence>
<protein>
    <recommendedName>
        <fullName evidence="7">Alpha-L-fucosidase 2</fullName>
    </recommendedName>
</protein>
<dbReference type="RefSeq" id="WP_188617830.1">
    <property type="nucleotide sequence ID" value="NZ_BMLV01000004.1"/>
</dbReference>
<accession>A0ABQ2NLQ2</accession>
<feature type="domain" description="Glycosyl hydrolase family 95 N-terminal" evidence="2">
    <location>
        <begin position="31"/>
        <end position="267"/>
    </location>
</feature>
<keyword evidence="1" id="KW-0732">Signal</keyword>
<evidence type="ECO:0000259" key="2">
    <source>
        <dbReference type="Pfam" id="PF14498"/>
    </source>
</evidence>
<dbReference type="PANTHER" id="PTHR31084">
    <property type="entry name" value="ALPHA-L-FUCOSIDASE 2"/>
    <property type="match status" value="1"/>
</dbReference>